<accession>A0A285IK04</accession>
<dbReference type="RefSeq" id="WP_258176161.1">
    <property type="nucleotide sequence ID" value="NZ_OBDZ01000049.1"/>
</dbReference>
<organism evidence="1 2">
    <name type="scientific">Orenia metallireducens</name>
    <dbReference type="NCBI Taxonomy" id="1413210"/>
    <lineage>
        <taxon>Bacteria</taxon>
        <taxon>Bacillati</taxon>
        <taxon>Bacillota</taxon>
        <taxon>Clostridia</taxon>
        <taxon>Halanaerobiales</taxon>
        <taxon>Halobacteroidaceae</taxon>
        <taxon>Orenia</taxon>
    </lineage>
</organism>
<dbReference type="Proteomes" id="UP000219573">
    <property type="component" value="Unassembled WGS sequence"/>
</dbReference>
<dbReference type="EMBL" id="OBDZ01000049">
    <property type="protein sequence ID" value="SNY47301.1"/>
    <property type="molecule type" value="Genomic_DNA"/>
</dbReference>
<protein>
    <submittedName>
        <fullName evidence="1">Uncharacterized protein</fullName>
    </submittedName>
</protein>
<name>A0A285IK04_9FIRM</name>
<keyword evidence="2" id="KW-1185">Reference proteome</keyword>
<dbReference type="AlphaFoldDB" id="A0A285IK04"/>
<proteinExistence type="predicted"/>
<gene>
    <name evidence="1" type="ORF">SAMN06265827_1491</name>
</gene>
<evidence type="ECO:0000313" key="2">
    <source>
        <dbReference type="Proteomes" id="UP000219573"/>
    </source>
</evidence>
<reference evidence="2" key="1">
    <citation type="submission" date="2017-09" db="EMBL/GenBank/DDBJ databases">
        <authorList>
            <person name="Varghese N."/>
            <person name="Submissions S."/>
        </authorList>
    </citation>
    <scope>NUCLEOTIDE SEQUENCE [LARGE SCALE GENOMIC DNA]</scope>
    <source>
        <strain evidence="2">MSL47</strain>
    </source>
</reference>
<sequence>MLTGNKHFRCNEEEWQLFKLLCKRRGSNASIEIRRFINRFNEK</sequence>
<evidence type="ECO:0000313" key="1">
    <source>
        <dbReference type="EMBL" id="SNY47301.1"/>
    </source>
</evidence>